<reference evidence="1" key="1">
    <citation type="journal article" date="2022" name="Plant J.">
        <title>Strategies of tolerance reflected in two North American maple genomes.</title>
        <authorList>
            <person name="McEvoy S.L."/>
            <person name="Sezen U.U."/>
            <person name="Trouern-Trend A."/>
            <person name="McMahon S.M."/>
            <person name="Schaberg P.G."/>
            <person name="Yang J."/>
            <person name="Wegrzyn J.L."/>
            <person name="Swenson N.G."/>
        </authorList>
    </citation>
    <scope>NUCLEOTIDE SEQUENCE</scope>
    <source>
        <strain evidence="1">NS2018</strain>
    </source>
</reference>
<dbReference type="Proteomes" id="UP001168877">
    <property type="component" value="Unassembled WGS sequence"/>
</dbReference>
<comment type="caution">
    <text evidence="1">The sequence shown here is derived from an EMBL/GenBank/DDBJ whole genome shotgun (WGS) entry which is preliminary data.</text>
</comment>
<reference evidence="1" key="2">
    <citation type="submission" date="2023-06" db="EMBL/GenBank/DDBJ databases">
        <authorList>
            <person name="Swenson N.G."/>
            <person name="Wegrzyn J.L."/>
            <person name="Mcevoy S.L."/>
        </authorList>
    </citation>
    <scope>NUCLEOTIDE SEQUENCE</scope>
    <source>
        <strain evidence="1">NS2018</strain>
        <tissue evidence="1">Leaf</tissue>
    </source>
</reference>
<name>A0AA39VG94_ACESA</name>
<gene>
    <name evidence="1" type="ORF">LWI29_033639</name>
</gene>
<accession>A0AA39VG94</accession>
<dbReference type="EMBL" id="JAUESC010000386">
    <property type="protein sequence ID" value="KAK0577483.1"/>
    <property type="molecule type" value="Genomic_DNA"/>
</dbReference>
<evidence type="ECO:0000313" key="1">
    <source>
        <dbReference type="EMBL" id="KAK0577483.1"/>
    </source>
</evidence>
<sequence length="123" mass="13169">MEKADGDSVVYKAETVVAIVVESVIEKIDGKSVVEKVETIVATVVESVVEKADGVSVVEKVGTAVKSVVEKAEGESVVEGEIVVQKAKDDGESLTSPRHPHADMQHCSKTIQHHVIIPFPLRV</sequence>
<dbReference type="AlphaFoldDB" id="A0AA39VG94"/>
<proteinExistence type="predicted"/>
<protein>
    <submittedName>
        <fullName evidence="1">Uncharacterized protein</fullName>
    </submittedName>
</protein>
<evidence type="ECO:0000313" key="2">
    <source>
        <dbReference type="Proteomes" id="UP001168877"/>
    </source>
</evidence>
<organism evidence="1 2">
    <name type="scientific">Acer saccharum</name>
    <name type="common">Sugar maple</name>
    <dbReference type="NCBI Taxonomy" id="4024"/>
    <lineage>
        <taxon>Eukaryota</taxon>
        <taxon>Viridiplantae</taxon>
        <taxon>Streptophyta</taxon>
        <taxon>Embryophyta</taxon>
        <taxon>Tracheophyta</taxon>
        <taxon>Spermatophyta</taxon>
        <taxon>Magnoliopsida</taxon>
        <taxon>eudicotyledons</taxon>
        <taxon>Gunneridae</taxon>
        <taxon>Pentapetalae</taxon>
        <taxon>rosids</taxon>
        <taxon>malvids</taxon>
        <taxon>Sapindales</taxon>
        <taxon>Sapindaceae</taxon>
        <taxon>Hippocastanoideae</taxon>
        <taxon>Acereae</taxon>
        <taxon>Acer</taxon>
    </lineage>
</organism>
<keyword evidence="2" id="KW-1185">Reference proteome</keyword>